<accession>A0A0R3TG58</accession>
<dbReference type="AlphaFoldDB" id="A0A0R3TG58"/>
<proteinExistence type="predicted"/>
<name>A0A0R3TG58_RODNA</name>
<organism evidence="1">
    <name type="scientific">Rodentolepis nana</name>
    <name type="common">Dwarf tapeworm</name>
    <name type="synonym">Hymenolepis nana</name>
    <dbReference type="NCBI Taxonomy" id="102285"/>
    <lineage>
        <taxon>Eukaryota</taxon>
        <taxon>Metazoa</taxon>
        <taxon>Spiralia</taxon>
        <taxon>Lophotrochozoa</taxon>
        <taxon>Platyhelminthes</taxon>
        <taxon>Cestoda</taxon>
        <taxon>Eucestoda</taxon>
        <taxon>Cyclophyllidea</taxon>
        <taxon>Hymenolepididae</taxon>
        <taxon>Rodentolepis</taxon>
    </lineage>
</organism>
<evidence type="ECO:0000313" key="1">
    <source>
        <dbReference type="WBParaSite" id="HNAJ_0000604901-mRNA-1"/>
    </source>
</evidence>
<protein>
    <submittedName>
        <fullName evidence="1">UBX domain-containing protein</fullName>
    </submittedName>
</protein>
<dbReference type="WBParaSite" id="HNAJ_0000604901-mRNA-1">
    <property type="protein sequence ID" value="HNAJ_0000604901-mRNA-1"/>
    <property type="gene ID" value="HNAJ_0000604901"/>
</dbReference>
<reference evidence="1" key="1">
    <citation type="submission" date="2017-02" db="UniProtKB">
        <authorList>
            <consortium name="WormBaseParasite"/>
        </authorList>
    </citation>
    <scope>IDENTIFICATION</scope>
</reference>
<sequence>LAVIRLPDSGSTLAKLSYMPATKAALTAAQFSELALRSRISPLPLAFTNPEARS</sequence>